<dbReference type="EMBL" id="JABVEG010000017">
    <property type="protein sequence ID" value="NUI83569.1"/>
    <property type="molecule type" value="Genomic_DNA"/>
</dbReference>
<dbReference type="RefSeq" id="WP_156305073.1">
    <property type="nucleotide sequence ID" value="NZ_JABVEF010000012.1"/>
</dbReference>
<dbReference type="GO" id="GO:0016787">
    <property type="term" value="F:hydrolase activity"/>
    <property type="evidence" value="ECO:0007669"/>
    <property type="project" value="UniProtKB-KW"/>
</dbReference>
<evidence type="ECO:0000259" key="1">
    <source>
        <dbReference type="Pfam" id="PF00768"/>
    </source>
</evidence>
<evidence type="ECO:0000313" key="3">
    <source>
        <dbReference type="Proteomes" id="UP000610527"/>
    </source>
</evidence>
<dbReference type="SUPFAM" id="SSF56601">
    <property type="entry name" value="beta-lactamase/transpeptidase-like"/>
    <property type="match status" value="1"/>
</dbReference>
<dbReference type="Gene3D" id="3.40.710.10">
    <property type="entry name" value="DD-peptidase/beta-lactamase superfamily"/>
    <property type="match status" value="2"/>
</dbReference>
<name>A0ABX2LSP6_9STAP</name>
<proteinExistence type="predicted"/>
<accession>A0ABX2LSP6</accession>
<dbReference type="Pfam" id="PF00768">
    <property type="entry name" value="Peptidase_S11"/>
    <property type="match status" value="1"/>
</dbReference>
<sequence>MLLLQASLNPIIVKIWKKEKHIVRILGDNARKSEIKSTVYNKSLNNYYDILGGKTGTVGFIKNLSVLLYAKDEIYLVTVLKAKGNRFHQVKLIMDTVLDNKENNIDANSFTVFKYPLKKIELLKNFKPHSVFSKNESDKSNPASITKLLTLITALEYPIDLNDKIKIQESDIVEDNMNNIYVGDIISLNDAMHFMLLSSSNILANALARYIEENYL</sequence>
<gene>
    <name evidence="2" type="ORF">HUN84_12785</name>
</gene>
<keyword evidence="2" id="KW-0378">Hydrolase</keyword>
<dbReference type="InterPro" id="IPR001967">
    <property type="entry name" value="Peptidase_S11_N"/>
</dbReference>
<reference evidence="2 3" key="1">
    <citation type="submission" date="2020-06" db="EMBL/GenBank/DDBJ databases">
        <title>Staphylococcus borealis sp. nov. -A novel member of the Staphylococcaceae family isolated from skin and blood in humans.</title>
        <authorList>
            <person name="Pain M."/>
            <person name="Wolden R."/>
            <person name="Jaen-Luchoro D."/>
            <person name="Salva-Serra F."/>
            <person name="Iglesias B.P."/>
            <person name="Karlsson R."/>
            <person name="Klingenberg C."/>
            <person name="Cavanagh J.P."/>
        </authorList>
    </citation>
    <scope>NUCLEOTIDE SEQUENCE [LARGE SCALE GENOMIC DNA]</scope>
    <source>
        <strain evidence="2 3">58-22</strain>
    </source>
</reference>
<dbReference type="Proteomes" id="UP000610527">
    <property type="component" value="Unassembled WGS sequence"/>
</dbReference>
<protein>
    <submittedName>
        <fullName evidence="2">Serine hydrolase</fullName>
    </submittedName>
</protein>
<feature type="domain" description="Peptidase S11 D-alanyl-D-alanine carboxypeptidase A N-terminal" evidence="1">
    <location>
        <begin position="132"/>
        <end position="211"/>
    </location>
</feature>
<keyword evidence="3" id="KW-1185">Reference proteome</keyword>
<dbReference type="InterPro" id="IPR012338">
    <property type="entry name" value="Beta-lactam/transpept-like"/>
</dbReference>
<comment type="caution">
    <text evidence="2">The sequence shown here is derived from an EMBL/GenBank/DDBJ whole genome shotgun (WGS) entry which is preliminary data.</text>
</comment>
<evidence type="ECO:0000313" key="2">
    <source>
        <dbReference type="EMBL" id="NUI83569.1"/>
    </source>
</evidence>
<organism evidence="2 3">
    <name type="scientific">Staphylococcus borealis</name>
    <dbReference type="NCBI Taxonomy" id="2742203"/>
    <lineage>
        <taxon>Bacteria</taxon>
        <taxon>Bacillati</taxon>
        <taxon>Bacillota</taxon>
        <taxon>Bacilli</taxon>
        <taxon>Bacillales</taxon>
        <taxon>Staphylococcaceae</taxon>
        <taxon>Staphylococcus</taxon>
    </lineage>
</organism>